<evidence type="ECO:0000256" key="9">
    <source>
        <dbReference type="ARBA" id="ARBA00022989"/>
    </source>
</evidence>
<feature type="disulfide bond" evidence="14">
    <location>
        <begin position="38"/>
        <end position="78"/>
    </location>
</feature>
<evidence type="ECO:0000256" key="2">
    <source>
        <dbReference type="ARBA" id="ARBA00004589"/>
    </source>
</evidence>
<protein>
    <submittedName>
        <fullName evidence="19">CFEM domain-containing protein</fullName>
    </submittedName>
</protein>
<feature type="region of interest" description="Disordered" evidence="15">
    <location>
        <begin position="374"/>
        <end position="415"/>
    </location>
</feature>
<evidence type="ECO:0000256" key="17">
    <source>
        <dbReference type="SAM" id="SignalP"/>
    </source>
</evidence>
<dbReference type="PANTHER" id="PTHR33048">
    <property type="entry name" value="PTH11-LIKE INTEGRAL MEMBRANE PROTEIN (AFU_ORTHOLOGUE AFUA_5G11245)"/>
    <property type="match status" value="1"/>
</dbReference>
<evidence type="ECO:0000256" key="1">
    <source>
        <dbReference type="ARBA" id="ARBA00004141"/>
    </source>
</evidence>
<accession>A0AA38R5U2</accession>
<dbReference type="Proteomes" id="UP001174694">
    <property type="component" value="Unassembled WGS sequence"/>
</dbReference>
<evidence type="ECO:0000256" key="8">
    <source>
        <dbReference type="ARBA" id="ARBA00022729"/>
    </source>
</evidence>
<evidence type="ECO:0000256" key="4">
    <source>
        <dbReference type="ARBA" id="ARBA00010031"/>
    </source>
</evidence>
<feature type="transmembrane region" description="Helical" evidence="16">
    <location>
        <begin position="218"/>
        <end position="245"/>
    </location>
</feature>
<feature type="transmembrane region" description="Helical" evidence="16">
    <location>
        <begin position="183"/>
        <end position="206"/>
    </location>
</feature>
<keyword evidence="10 16" id="KW-0472">Membrane</keyword>
<feature type="transmembrane region" description="Helical" evidence="16">
    <location>
        <begin position="299"/>
        <end position="319"/>
    </location>
</feature>
<evidence type="ECO:0000256" key="16">
    <source>
        <dbReference type="SAM" id="Phobius"/>
    </source>
</evidence>
<dbReference type="EMBL" id="JANBVO010000031">
    <property type="protein sequence ID" value="KAJ9138178.1"/>
    <property type="molecule type" value="Genomic_DNA"/>
</dbReference>
<dbReference type="SMART" id="SM00747">
    <property type="entry name" value="CFEM"/>
    <property type="match status" value="1"/>
</dbReference>
<dbReference type="AlphaFoldDB" id="A0AA38R5U2"/>
<comment type="similarity">
    <text evidence="13">Belongs to the SAT4 family.</text>
</comment>
<feature type="transmembrane region" description="Helical" evidence="16">
    <location>
        <begin position="265"/>
        <end position="287"/>
    </location>
</feature>
<keyword evidence="11 14" id="KW-1015">Disulfide bond</keyword>
<name>A0AA38R5U2_9PEZI</name>
<feature type="disulfide bond" evidence="14">
    <location>
        <begin position="52"/>
        <end position="59"/>
    </location>
</feature>
<evidence type="ECO:0000256" key="14">
    <source>
        <dbReference type="PROSITE-ProRule" id="PRU01356"/>
    </source>
</evidence>
<keyword evidence="5" id="KW-0964">Secreted</keyword>
<feature type="disulfide bond" evidence="14">
    <location>
        <begin position="42"/>
        <end position="73"/>
    </location>
</feature>
<evidence type="ECO:0000313" key="19">
    <source>
        <dbReference type="EMBL" id="KAJ9138178.1"/>
    </source>
</evidence>
<dbReference type="InterPro" id="IPR049326">
    <property type="entry name" value="Rhodopsin_dom_fungi"/>
</dbReference>
<evidence type="ECO:0000256" key="13">
    <source>
        <dbReference type="ARBA" id="ARBA00038359"/>
    </source>
</evidence>
<feature type="transmembrane region" description="Helical" evidence="16">
    <location>
        <begin position="107"/>
        <end position="129"/>
    </location>
</feature>
<organism evidence="19 20">
    <name type="scientific">Pleurostoma richardsiae</name>
    <dbReference type="NCBI Taxonomy" id="41990"/>
    <lineage>
        <taxon>Eukaryota</taxon>
        <taxon>Fungi</taxon>
        <taxon>Dikarya</taxon>
        <taxon>Ascomycota</taxon>
        <taxon>Pezizomycotina</taxon>
        <taxon>Sordariomycetes</taxon>
        <taxon>Sordariomycetidae</taxon>
        <taxon>Calosphaeriales</taxon>
        <taxon>Pleurostomataceae</taxon>
        <taxon>Pleurostoma</taxon>
    </lineage>
</organism>
<gene>
    <name evidence="19" type="ORF">NKR23_g8660</name>
</gene>
<evidence type="ECO:0000259" key="18">
    <source>
        <dbReference type="PROSITE" id="PS52012"/>
    </source>
</evidence>
<evidence type="ECO:0000256" key="11">
    <source>
        <dbReference type="ARBA" id="ARBA00023157"/>
    </source>
</evidence>
<keyword evidence="20" id="KW-1185">Reference proteome</keyword>
<evidence type="ECO:0000256" key="10">
    <source>
        <dbReference type="ARBA" id="ARBA00023136"/>
    </source>
</evidence>
<proteinExistence type="inferred from homology"/>
<reference evidence="19" key="1">
    <citation type="submission" date="2022-07" db="EMBL/GenBank/DDBJ databases">
        <title>Fungi with potential for degradation of polypropylene.</title>
        <authorList>
            <person name="Gostincar C."/>
        </authorList>
    </citation>
    <scope>NUCLEOTIDE SEQUENCE</scope>
    <source>
        <strain evidence="19">EXF-13308</strain>
    </source>
</reference>
<comment type="caution">
    <text evidence="14">Lacks conserved residue(s) required for the propagation of feature annotation.</text>
</comment>
<evidence type="ECO:0000313" key="20">
    <source>
        <dbReference type="Proteomes" id="UP001174694"/>
    </source>
</evidence>
<evidence type="ECO:0000256" key="7">
    <source>
        <dbReference type="ARBA" id="ARBA00022692"/>
    </source>
</evidence>
<evidence type="ECO:0000256" key="6">
    <source>
        <dbReference type="ARBA" id="ARBA00022622"/>
    </source>
</evidence>
<dbReference type="InterPro" id="IPR052337">
    <property type="entry name" value="SAT4-like"/>
</dbReference>
<keyword evidence="9 16" id="KW-1133">Transmembrane helix</keyword>
<feature type="disulfide bond" evidence="14">
    <location>
        <begin position="61"/>
        <end position="94"/>
    </location>
</feature>
<feature type="domain" description="CFEM" evidence="18">
    <location>
        <begin position="10"/>
        <end position="118"/>
    </location>
</feature>
<dbReference type="Pfam" id="PF20684">
    <property type="entry name" value="Fung_rhodopsin"/>
    <property type="match status" value="1"/>
</dbReference>
<comment type="caution">
    <text evidence="19">The sequence shown here is derived from an EMBL/GenBank/DDBJ whole genome shotgun (WGS) entry which is preliminary data.</text>
</comment>
<dbReference type="PROSITE" id="PS52012">
    <property type="entry name" value="CFEM"/>
    <property type="match status" value="1"/>
</dbReference>
<dbReference type="Pfam" id="PF05730">
    <property type="entry name" value="CFEM"/>
    <property type="match status" value="1"/>
</dbReference>
<feature type="transmembrane region" description="Helical" evidence="16">
    <location>
        <begin position="141"/>
        <end position="161"/>
    </location>
</feature>
<evidence type="ECO:0000256" key="12">
    <source>
        <dbReference type="ARBA" id="ARBA00023288"/>
    </source>
</evidence>
<keyword evidence="6" id="KW-0325">Glycoprotein</keyword>
<evidence type="ECO:0000256" key="15">
    <source>
        <dbReference type="SAM" id="MobiDB-lite"/>
    </source>
</evidence>
<dbReference type="GO" id="GO:0005576">
    <property type="term" value="C:extracellular region"/>
    <property type="evidence" value="ECO:0007669"/>
    <property type="project" value="UniProtKB-SubCell"/>
</dbReference>
<feature type="signal peptide" evidence="17">
    <location>
        <begin position="1"/>
        <end position="23"/>
    </location>
</feature>
<evidence type="ECO:0000256" key="5">
    <source>
        <dbReference type="ARBA" id="ARBA00022525"/>
    </source>
</evidence>
<keyword evidence="6" id="KW-0336">GPI-anchor</keyword>
<evidence type="ECO:0000256" key="3">
    <source>
        <dbReference type="ARBA" id="ARBA00004613"/>
    </source>
</evidence>
<sequence>MRTLSRYALLLAPLLGMLPWTVAQSSDDTALLATLPSCALTCLVTAIGESPCAATNQTCICTNEDLQTDMTLCVTQNCTITQALFTKNVTNTVCGVPIRDRSAPYNVMNITLGTVSGVVVLIRLVFRALVSQVDLGLDDWFILITLLSGIPQTVIVSHGTIPNGLGKDVWTLTPEKITNFGRFFYIMAVLYFLLVMLLKMSLLFFYLRIFPDRLIRRLLWGTVIVNSVVGVLFAVMAIFQCHPISYVWTKWDGEHHGTCLNINGISWANAIISICLDIWMLAIPLWQLRSLNLNWKKKVGVGIMFATGAFVTVVSILRLQSLVSFANSENATQDNYNVSSWSTIEINVGVICACMPTLRLIAVRLVPALASTRSGGPYYDASASKSGGGVRSRIRSRNTRTGTGTEPEEVGHPGILRRQEYTVQYGDSGDESSLVQLRDFESKAHATRTNVSDVSA</sequence>
<dbReference type="PANTHER" id="PTHR33048:SF143">
    <property type="entry name" value="EXTRACELLULAR MEMBRANE PROTEIN CFEM DOMAIN-CONTAINING PROTEIN-RELATED"/>
    <property type="match status" value="1"/>
</dbReference>
<comment type="subcellular location">
    <subcellularLocation>
        <location evidence="2">Membrane</location>
        <topology evidence="2">Lipid-anchor</topology>
        <topology evidence="2">GPI-anchor</topology>
    </subcellularLocation>
    <subcellularLocation>
        <location evidence="1">Membrane</location>
        <topology evidence="1">Multi-pass membrane protein</topology>
    </subcellularLocation>
    <subcellularLocation>
        <location evidence="3">Secreted</location>
    </subcellularLocation>
</comment>
<keyword evidence="12" id="KW-0449">Lipoprotein</keyword>
<dbReference type="InterPro" id="IPR008427">
    <property type="entry name" value="Extracellular_membr_CFEM_dom"/>
</dbReference>
<feature type="chain" id="PRO_5041369589" evidence="17">
    <location>
        <begin position="24"/>
        <end position="456"/>
    </location>
</feature>
<comment type="similarity">
    <text evidence="4">Belongs to the RBT5 family.</text>
</comment>
<dbReference type="GO" id="GO:0098552">
    <property type="term" value="C:side of membrane"/>
    <property type="evidence" value="ECO:0007669"/>
    <property type="project" value="UniProtKB-KW"/>
</dbReference>
<keyword evidence="8 17" id="KW-0732">Signal</keyword>
<keyword evidence="7 16" id="KW-0812">Transmembrane</keyword>